<dbReference type="Proteomes" id="UP000593567">
    <property type="component" value="Unassembled WGS sequence"/>
</dbReference>
<dbReference type="EMBL" id="VXIV02000055">
    <property type="protein sequence ID" value="KAF6041385.1"/>
    <property type="molecule type" value="Genomic_DNA"/>
</dbReference>
<protein>
    <submittedName>
        <fullName evidence="1">Uncharacterized protein</fullName>
    </submittedName>
</protein>
<sequence length="92" mass="10810">MSATFYHCECVIIIDKHNYLRNKLIYLNPVYIKSFAIDKMQHTTNSSIVSIEYGGYCIVSMYRHCTVKGGCTEYLERFICRHQSTFVSRCHK</sequence>
<accession>A0A7J7KTG6</accession>
<name>A0A7J7KTG6_BUGNE</name>
<evidence type="ECO:0000313" key="1">
    <source>
        <dbReference type="EMBL" id="KAF6041385.1"/>
    </source>
</evidence>
<organism evidence="1 2">
    <name type="scientific">Bugula neritina</name>
    <name type="common">Brown bryozoan</name>
    <name type="synonym">Sertularia neritina</name>
    <dbReference type="NCBI Taxonomy" id="10212"/>
    <lineage>
        <taxon>Eukaryota</taxon>
        <taxon>Metazoa</taxon>
        <taxon>Spiralia</taxon>
        <taxon>Lophotrochozoa</taxon>
        <taxon>Bryozoa</taxon>
        <taxon>Gymnolaemata</taxon>
        <taxon>Cheilostomatida</taxon>
        <taxon>Flustrina</taxon>
        <taxon>Buguloidea</taxon>
        <taxon>Bugulidae</taxon>
        <taxon>Bugula</taxon>
    </lineage>
</organism>
<reference evidence="1" key="1">
    <citation type="submission" date="2020-06" db="EMBL/GenBank/DDBJ databases">
        <title>Draft genome of Bugula neritina, a colonial animal packing powerful symbionts and potential medicines.</title>
        <authorList>
            <person name="Rayko M."/>
        </authorList>
    </citation>
    <scope>NUCLEOTIDE SEQUENCE [LARGE SCALE GENOMIC DNA]</scope>
    <source>
        <strain evidence="1">Kwan_BN1</strain>
    </source>
</reference>
<comment type="caution">
    <text evidence="1">The sequence shown here is derived from an EMBL/GenBank/DDBJ whole genome shotgun (WGS) entry which is preliminary data.</text>
</comment>
<dbReference type="AlphaFoldDB" id="A0A7J7KTG6"/>
<keyword evidence="2" id="KW-1185">Reference proteome</keyword>
<proteinExistence type="predicted"/>
<gene>
    <name evidence="1" type="ORF">EB796_000339</name>
</gene>
<evidence type="ECO:0000313" key="2">
    <source>
        <dbReference type="Proteomes" id="UP000593567"/>
    </source>
</evidence>